<dbReference type="OrthoDB" id="6409228at2759"/>
<evidence type="ECO:0000256" key="1">
    <source>
        <dbReference type="ARBA" id="ARBA00001148"/>
    </source>
</evidence>
<reference evidence="4" key="1">
    <citation type="journal article" date="2020" name="Stud. Mycol.">
        <title>101 Dothideomycetes genomes: a test case for predicting lifestyles and emergence of pathogens.</title>
        <authorList>
            <person name="Haridas S."/>
            <person name="Albert R."/>
            <person name="Binder M."/>
            <person name="Bloem J."/>
            <person name="Labutti K."/>
            <person name="Salamov A."/>
            <person name="Andreopoulos B."/>
            <person name="Baker S."/>
            <person name="Barry K."/>
            <person name="Bills G."/>
            <person name="Bluhm B."/>
            <person name="Cannon C."/>
            <person name="Castanera R."/>
            <person name="Culley D."/>
            <person name="Daum C."/>
            <person name="Ezra D."/>
            <person name="Gonzalez J."/>
            <person name="Henrissat B."/>
            <person name="Kuo A."/>
            <person name="Liang C."/>
            <person name="Lipzen A."/>
            <person name="Lutzoni F."/>
            <person name="Magnuson J."/>
            <person name="Mondo S."/>
            <person name="Nolan M."/>
            <person name="Ohm R."/>
            <person name="Pangilinan J."/>
            <person name="Park H.-J."/>
            <person name="Ramirez L."/>
            <person name="Alfaro M."/>
            <person name="Sun H."/>
            <person name="Tritt A."/>
            <person name="Yoshinaga Y."/>
            <person name="Zwiers L.-H."/>
            <person name="Turgeon B."/>
            <person name="Goodwin S."/>
            <person name="Spatafora J."/>
            <person name="Crous P."/>
            <person name="Grigoriev I."/>
        </authorList>
    </citation>
    <scope>NUCLEOTIDE SEQUENCE</scope>
    <source>
        <strain evidence="4">CBS 115976</strain>
    </source>
</reference>
<dbReference type="PANTHER" id="PTHR33442">
    <property type="entry name" value="TRANS-3-HYDROXY-L-PROLINE DEHYDRATASE"/>
    <property type="match status" value="1"/>
</dbReference>
<dbReference type="EMBL" id="MU004238">
    <property type="protein sequence ID" value="KAF2667107.1"/>
    <property type="molecule type" value="Genomic_DNA"/>
</dbReference>
<dbReference type="Pfam" id="PF05544">
    <property type="entry name" value="Pro_racemase"/>
    <property type="match status" value="1"/>
</dbReference>
<dbReference type="EC" id="4.2.1.77" evidence="3"/>
<organism evidence="4 5">
    <name type="scientific">Microthyrium microscopicum</name>
    <dbReference type="NCBI Taxonomy" id="703497"/>
    <lineage>
        <taxon>Eukaryota</taxon>
        <taxon>Fungi</taxon>
        <taxon>Dikarya</taxon>
        <taxon>Ascomycota</taxon>
        <taxon>Pezizomycotina</taxon>
        <taxon>Dothideomycetes</taxon>
        <taxon>Dothideomycetes incertae sedis</taxon>
        <taxon>Microthyriales</taxon>
        <taxon>Microthyriaceae</taxon>
        <taxon>Microthyrium</taxon>
    </lineage>
</organism>
<evidence type="ECO:0000256" key="3">
    <source>
        <dbReference type="ARBA" id="ARBA00013105"/>
    </source>
</evidence>
<dbReference type="FunFam" id="3.10.310.10:FF:000003">
    <property type="entry name" value="Proline racemase"/>
    <property type="match status" value="1"/>
</dbReference>
<gene>
    <name evidence="4" type="ORF">BT63DRAFT_375691</name>
</gene>
<comment type="similarity">
    <text evidence="2">Belongs to the proline racemase family.</text>
</comment>
<sequence length="401" mass="43575">MANVSILSDFVSVHGQPINTVEMHTTGEPTRIIYSGFPQPQGHTLLQKMTDAKLRYDNLRRRLMLEPRGHSIMYGALLIHGTEFTSTGEADVGVLFMHNEGWSTMCGHATIALGRFLVDFDTNACPELFPRRDLKLDTGTMTTTINLHCPCGVVNITVPVTIDTNEKLKSDPERDVSFVSVESYALGIATEISLTPAYRWPELGNRTAVTADFCYGGAFYCVIEARELGFAEGLKSSNIDVYQRAAACLEAAIVANPQYKRLYQHPASQELSFLYGVIITDEQQGEAAKETAGGDTCLCFFAGGQIDRSPTGSGVAARRALAHAKGILPPDNKWTYHSLVSVAHDGVGAFIAKLACNNNDRTARGADDSVKIQIEGSAFYTGFATFLAEPTDIISNAGFEL</sequence>
<evidence type="ECO:0000256" key="2">
    <source>
        <dbReference type="ARBA" id="ARBA00007529"/>
    </source>
</evidence>
<dbReference type="InterPro" id="IPR008794">
    <property type="entry name" value="Pro_racemase_fam"/>
</dbReference>
<evidence type="ECO:0000313" key="5">
    <source>
        <dbReference type="Proteomes" id="UP000799302"/>
    </source>
</evidence>
<dbReference type="Gene3D" id="3.10.310.10">
    <property type="entry name" value="Diaminopimelate Epimerase, Chain A, domain 1"/>
    <property type="match status" value="2"/>
</dbReference>
<evidence type="ECO:0000313" key="4">
    <source>
        <dbReference type="EMBL" id="KAF2667107.1"/>
    </source>
</evidence>
<protein>
    <recommendedName>
        <fullName evidence="3">trans-L-3-hydroxyproline dehydratase</fullName>
        <ecNumber evidence="3">4.2.1.77</ecNumber>
    </recommendedName>
</protein>
<dbReference type="PANTHER" id="PTHR33442:SF1">
    <property type="entry name" value="TRANS-3-HYDROXY-L-PROLINE DEHYDRATASE"/>
    <property type="match status" value="1"/>
</dbReference>
<keyword evidence="5" id="KW-1185">Reference proteome</keyword>
<name>A0A6A6U6P3_9PEZI</name>
<proteinExistence type="inferred from homology"/>
<dbReference type="Proteomes" id="UP000799302">
    <property type="component" value="Unassembled WGS sequence"/>
</dbReference>
<dbReference type="SFLD" id="SFLDS00028">
    <property type="entry name" value="Proline_Racemase"/>
    <property type="match status" value="1"/>
</dbReference>
<dbReference type="GO" id="GO:0050346">
    <property type="term" value="F:trans-L-3-hydroxyproline dehydratase activity"/>
    <property type="evidence" value="ECO:0007669"/>
    <property type="project" value="UniProtKB-EC"/>
</dbReference>
<comment type="catalytic activity">
    <reaction evidence="1">
        <text>trans-3-hydroxy-L-proline = 1-pyrroline-2-carboxylate + H2O</text>
        <dbReference type="Rhea" id="RHEA:10320"/>
        <dbReference type="ChEBI" id="CHEBI:15377"/>
        <dbReference type="ChEBI" id="CHEBI:39785"/>
        <dbReference type="ChEBI" id="CHEBI:57938"/>
        <dbReference type="EC" id="4.2.1.77"/>
    </reaction>
</comment>
<dbReference type="SUPFAM" id="SSF54506">
    <property type="entry name" value="Diaminopimelate epimerase-like"/>
    <property type="match status" value="1"/>
</dbReference>
<dbReference type="AlphaFoldDB" id="A0A6A6U6P3"/>
<accession>A0A6A6U6P3</accession>